<comment type="subcellular location">
    <subcellularLocation>
        <location evidence="1">Cell outer membrane</location>
    </subcellularLocation>
</comment>
<evidence type="ECO:0000256" key="2">
    <source>
        <dbReference type="ARBA" id="ARBA00007613"/>
    </source>
</evidence>
<dbReference type="RefSeq" id="WP_145362182.1">
    <property type="nucleotide sequence ID" value="NZ_CP036268.1"/>
</dbReference>
<keyword evidence="5" id="KW-0812">Transmembrane</keyword>
<dbReference type="Gene3D" id="1.20.1600.10">
    <property type="entry name" value="Outer membrane efflux proteins (OEP)"/>
    <property type="match status" value="1"/>
</dbReference>
<sequence precursor="true">MFRMKGLCAIAVLLSAGGCAWTQSHCVETSQRVTEAPTVVALEPDASKTGASKTGASNTGVSETVASRTITSAETADSAARSDFNVDAIVDRAMKKSDESESGEEIRQAQFTLQPVPPLPSPSPENDSDRDPATQDDADQSDTSDGKTDGAALDQFYGEQSESTLNLEEVVASVYHTYPMIRAARFGRNVAAGANLAAAGEFDLKLKAASENMPLGFYKNYRQHIGLVQPLFTGGEAFAGYRTGRGFFQPWYKERQTDDGGEFKAGLAAPLLRNREIDDRRAELWRTQYDQLIVEPEIHAELVGSVQEASYAYWYWVATGEKYKIAVNVLKLADDRTDQLRRQVEEGLLDPPVLIDNLRLVSEREVKRADAERKLQQAAVKLSIFLRDEIGMPIVLGPEAAPIFPEPKPIDAENVILDQEVALRQRPELEILRLTRRQLNVDMAQAQNDFQPNLDTMVVGSQDVGLQASRSIDDKGDFELEAGLFFDLPLQRRKARGKMAAIEGKMAQLSAKQQLVADKVVADVRAAYAGLISAYEQVEQAQDAVEYAERLAQIERRNFELGLSDLLKVTLREQYAFEIAEKAVDALLLYYLAAADLRAALAADHP</sequence>
<keyword evidence="11" id="KW-1185">Reference proteome</keyword>
<dbReference type="Pfam" id="PF02321">
    <property type="entry name" value="OEP"/>
    <property type="match status" value="1"/>
</dbReference>
<accession>A0A517QW87</accession>
<feature type="compositionally biased region" description="Basic and acidic residues" evidence="8">
    <location>
        <begin position="95"/>
        <end position="107"/>
    </location>
</feature>
<dbReference type="GO" id="GO:0009279">
    <property type="term" value="C:cell outer membrane"/>
    <property type="evidence" value="ECO:0007669"/>
    <property type="project" value="UniProtKB-SubCell"/>
</dbReference>
<dbReference type="GO" id="GO:0015288">
    <property type="term" value="F:porin activity"/>
    <property type="evidence" value="ECO:0007669"/>
    <property type="project" value="TreeGrafter"/>
</dbReference>
<keyword evidence="6" id="KW-0472">Membrane</keyword>
<dbReference type="PROSITE" id="PS51257">
    <property type="entry name" value="PROKAR_LIPOPROTEIN"/>
    <property type="match status" value="1"/>
</dbReference>
<evidence type="ECO:0000256" key="6">
    <source>
        <dbReference type="ARBA" id="ARBA00023136"/>
    </source>
</evidence>
<evidence type="ECO:0000256" key="5">
    <source>
        <dbReference type="ARBA" id="ARBA00022692"/>
    </source>
</evidence>
<reference evidence="10 11" key="1">
    <citation type="submission" date="2019-02" db="EMBL/GenBank/DDBJ databases">
        <title>Deep-cultivation of Planctomycetes and their phenomic and genomic characterization uncovers novel biology.</title>
        <authorList>
            <person name="Wiegand S."/>
            <person name="Jogler M."/>
            <person name="Boedeker C."/>
            <person name="Pinto D."/>
            <person name="Vollmers J."/>
            <person name="Rivas-Marin E."/>
            <person name="Kohn T."/>
            <person name="Peeters S.H."/>
            <person name="Heuer A."/>
            <person name="Rast P."/>
            <person name="Oberbeckmann S."/>
            <person name="Bunk B."/>
            <person name="Jeske O."/>
            <person name="Meyerdierks A."/>
            <person name="Storesund J.E."/>
            <person name="Kallscheuer N."/>
            <person name="Luecker S."/>
            <person name="Lage O.M."/>
            <person name="Pohl T."/>
            <person name="Merkel B.J."/>
            <person name="Hornburger P."/>
            <person name="Mueller R.-W."/>
            <person name="Bruemmer F."/>
            <person name="Labrenz M."/>
            <person name="Spormann A.M."/>
            <person name="Op den Camp H."/>
            <person name="Overmann J."/>
            <person name="Amann R."/>
            <person name="Jetten M.S.M."/>
            <person name="Mascher T."/>
            <person name="Medema M.H."/>
            <person name="Devos D.P."/>
            <person name="Kaster A.-K."/>
            <person name="Ovreas L."/>
            <person name="Rohde M."/>
            <person name="Galperin M.Y."/>
            <person name="Jogler C."/>
        </authorList>
    </citation>
    <scope>NUCLEOTIDE SEQUENCE [LARGE SCALE GENOMIC DNA]</scope>
    <source>
        <strain evidence="10 11">Pan189</strain>
    </source>
</reference>
<evidence type="ECO:0000256" key="3">
    <source>
        <dbReference type="ARBA" id="ARBA00022448"/>
    </source>
</evidence>
<dbReference type="PANTHER" id="PTHR30026">
    <property type="entry name" value="OUTER MEMBRANE PROTEIN TOLC"/>
    <property type="match status" value="1"/>
</dbReference>
<feature type="signal peptide" evidence="9">
    <location>
        <begin position="1"/>
        <end position="20"/>
    </location>
</feature>
<feature type="region of interest" description="Disordered" evidence="8">
    <location>
        <begin position="95"/>
        <end position="151"/>
    </location>
</feature>
<gene>
    <name evidence="10" type="ORF">Pan189_02790</name>
</gene>
<dbReference type="Proteomes" id="UP000317318">
    <property type="component" value="Chromosome"/>
</dbReference>
<dbReference type="InterPro" id="IPR051906">
    <property type="entry name" value="TolC-like"/>
</dbReference>
<evidence type="ECO:0000256" key="9">
    <source>
        <dbReference type="SAM" id="SignalP"/>
    </source>
</evidence>
<dbReference type="GO" id="GO:1990281">
    <property type="term" value="C:efflux pump complex"/>
    <property type="evidence" value="ECO:0007669"/>
    <property type="project" value="TreeGrafter"/>
</dbReference>
<dbReference type="GO" id="GO:0015562">
    <property type="term" value="F:efflux transmembrane transporter activity"/>
    <property type="evidence" value="ECO:0007669"/>
    <property type="project" value="InterPro"/>
</dbReference>
<evidence type="ECO:0000256" key="7">
    <source>
        <dbReference type="ARBA" id="ARBA00023237"/>
    </source>
</evidence>
<dbReference type="KEGG" id="svp:Pan189_02790"/>
<keyword evidence="9" id="KW-0732">Signal</keyword>
<dbReference type="PANTHER" id="PTHR30026:SF21">
    <property type="entry name" value="SLR1270 PROTEIN"/>
    <property type="match status" value="1"/>
</dbReference>
<name>A0A517QW87_9PLAN</name>
<keyword evidence="4" id="KW-1134">Transmembrane beta strand</keyword>
<organism evidence="10 11">
    <name type="scientific">Stratiformator vulcanicus</name>
    <dbReference type="NCBI Taxonomy" id="2527980"/>
    <lineage>
        <taxon>Bacteria</taxon>
        <taxon>Pseudomonadati</taxon>
        <taxon>Planctomycetota</taxon>
        <taxon>Planctomycetia</taxon>
        <taxon>Planctomycetales</taxon>
        <taxon>Planctomycetaceae</taxon>
        <taxon>Stratiformator</taxon>
    </lineage>
</organism>
<evidence type="ECO:0000256" key="4">
    <source>
        <dbReference type="ARBA" id="ARBA00022452"/>
    </source>
</evidence>
<evidence type="ECO:0000256" key="1">
    <source>
        <dbReference type="ARBA" id="ARBA00004442"/>
    </source>
</evidence>
<keyword evidence="3" id="KW-0813">Transport</keyword>
<feature type="region of interest" description="Disordered" evidence="8">
    <location>
        <begin position="44"/>
        <end position="65"/>
    </location>
</feature>
<dbReference type="InterPro" id="IPR003423">
    <property type="entry name" value="OMP_efflux"/>
</dbReference>
<comment type="similarity">
    <text evidence="2">Belongs to the outer membrane factor (OMF) (TC 1.B.17) family.</text>
</comment>
<evidence type="ECO:0000256" key="8">
    <source>
        <dbReference type="SAM" id="MobiDB-lite"/>
    </source>
</evidence>
<evidence type="ECO:0000313" key="10">
    <source>
        <dbReference type="EMBL" id="QDT35926.1"/>
    </source>
</evidence>
<dbReference type="OrthoDB" id="581172at2"/>
<protein>
    <submittedName>
        <fullName evidence="10">Outer membrane efflux protein</fullName>
    </submittedName>
</protein>
<feature type="compositionally biased region" description="Polar residues" evidence="8">
    <location>
        <begin position="49"/>
        <end position="65"/>
    </location>
</feature>
<dbReference type="EMBL" id="CP036268">
    <property type="protein sequence ID" value="QDT35926.1"/>
    <property type="molecule type" value="Genomic_DNA"/>
</dbReference>
<proteinExistence type="inferred from homology"/>
<feature type="chain" id="PRO_5021745874" evidence="9">
    <location>
        <begin position="21"/>
        <end position="606"/>
    </location>
</feature>
<keyword evidence="7" id="KW-0998">Cell outer membrane</keyword>
<dbReference type="SUPFAM" id="SSF56954">
    <property type="entry name" value="Outer membrane efflux proteins (OEP)"/>
    <property type="match status" value="1"/>
</dbReference>
<dbReference type="AlphaFoldDB" id="A0A517QW87"/>
<evidence type="ECO:0000313" key="11">
    <source>
        <dbReference type="Proteomes" id="UP000317318"/>
    </source>
</evidence>